<accession>A0A4Z2FSK4</accession>
<keyword evidence="3" id="KW-1185">Reference proteome</keyword>
<evidence type="ECO:0000313" key="2">
    <source>
        <dbReference type="EMBL" id="TNN44138.1"/>
    </source>
</evidence>
<reference evidence="2 3" key="1">
    <citation type="submission" date="2019-03" db="EMBL/GenBank/DDBJ databases">
        <title>First draft genome of Liparis tanakae, snailfish: a comprehensive survey of snailfish specific genes.</title>
        <authorList>
            <person name="Kim W."/>
            <person name="Song I."/>
            <person name="Jeong J.-H."/>
            <person name="Kim D."/>
            <person name="Kim S."/>
            <person name="Ryu S."/>
            <person name="Song J.Y."/>
            <person name="Lee S.K."/>
        </authorList>
    </citation>
    <scope>NUCLEOTIDE SEQUENCE [LARGE SCALE GENOMIC DNA]</scope>
    <source>
        <tissue evidence="2">Muscle</tissue>
    </source>
</reference>
<sequence length="65" mass="7092">MLSWCPPHSPVDRQSPMVLTHWLQERPVPQDLKADALKRLGHNPLGETARSAGGAPAERRRSAGG</sequence>
<proteinExistence type="predicted"/>
<dbReference type="AlphaFoldDB" id="A0A4Z2FSK4"/>
<feature type="region of interest" description="Disordered" evidence="1">
    <location>
        <begin position="33"/>
        <end position="65"/>
    </location>
</feature>
<name>A0A4Z2FSK4_9TELE</name>
<comment type="caution">
    <text evidence="2">The sequence shown here is derived from an EMBL/GenBank/DDBJ whole genome shotgun (WGS) entry which is preliminary data.</text>
</comment>
<evidence type="ECO:0000313" key="3">
    <source>
        <dbReference type="Proteomes" id="UP000314294"/>
    </source>
</evidence>
<dbReference type="EMBL" id="SRLO01000921">
    <property type="protein sequence ID" value="TNN44138.1"/>
    <property type="molecule type" value="Genomic_DNA"/>
</dbReference>
<evidence type="ECO:0000256" key="1">
    <source>
        <dbReference type="SAM" id="MobiDB-lite"/>
    </source>
</evidence>
<gene>
    <name evidence="2" type="ORF">EYF80_045657</name>
</gene>
<dbReference type="Proteomes" id="UP000314294">
    <property type="component" value="Unassembled WGS sequence"/>
</dbReference>
<organism evidence="2 3">
    <name type="scientific">Liparis tanakae</name>
    <name type="common">Tanaka's snailfish</name>
    <dbReference type="NCBI Taxonomy" id="230148"/>
    <lineage>
        <taxon>Eukaryota</taxon>
        <taxon>Metazoa</taxon>
        <taxon>Chordata</taxon>
        <taxon>Craniata</taxon>
        <taxon>Vertebrata</taxon>
        <taxon>Euteleostomi</taxon>
        <taxon>Actinopterygii</taxon>
        <taxon>Neopterygii</taxon>
        <taxon>Teleostei</taxon>
        <taxon>Neoteleostei</taxon>
        <taxon>Acanthomorphata</taxon>
        <taxon>Eupercaria</taxon>
        <taxon>Perciformes</taxon>
        <taxon>Cottioidei</taxon>
        <taxon>Cottales</taxon>
        <taxon>Liparidae</taxon>
        <taxon>Liparis</taxon>
    </lineage>
</organism>
<protein>
    <submittedName>
        <fullName evidence="2">Uncharacterized protein</fullName>
    </submittedName>
</protein>